<comment type="caution">
    <text evidence="6">The sequence shown here is derived from an EMBL/GenBank/DDBJ whole genome shotgun (WGS) entry which is preliminary data.</text>
</comment>
<evidence type="ECO:0000313" key="7">
    <source>
        <dbReference type="Proteomes" id="UP001629113"/>
    </source>
</evidence>
<dbReference type="Pfam" id="PF01979">
    <property type="entry name" value="Amidohydro_1"/>
    <property type="match status" value="1"/>
</dbReference>
<keyword evidence="4" id="KW-0862">Zinc</keyword>
<evidence type="ECO:0000313" key="6">
    <source>
        <dbReference type="EMBL" id="KAL3419701.1"/>
    </source>
</evidence>
<dbReference type="Proteomes" id="UP001629113">
    <property type="component" value="Unassembled WGS sequence"/>
</dbReference>
<evidence type="ECO:0000256" key="2">
    <source>
        <dbReference type="ARBA" id="ARBA00022723"/>
    </source>
</evidence>
<name>A0ABR4P8R5_9HELO</name>
<comment type="cofactor">
    <cofactor evidence="1">
        <name>Zn(2+)</name>
        <dbReference type="ChEBI" id="CHEBI:29105"/>
    </cofactor>
</comment>
<sequence>MSKLGYQLFLGRIVHSLSLKELEILPIAALGVKDGAIMFLDPNVASIREAKKKYPHFKHAESTVLSSTQFLFPGLVDSHLHAPQWPNLAIGMEGSLADWVRDYTDPIEASYSDNEKAKCIYSELVQKELELGSTTVAYNSTIHHEATNVLADMCLKFGQRAIIGKLCIVGPASHHNYEPSVEQSLADEKRSIKYIQKVDPEGELVMPCVQPRGGPWAPPELMEGLRKLSHNSNGKKIHVQAHMCETVDDIEKMRKLHPGFKDYGEMYQSHGLMHEKSILAHCIHLSDVDMEILAQSGAGVAHNPNSNTCLRDGICRVRELLNKGVKVGLGTDCSAGYSTFMLDSMRQASNVSRHLAMRTGDDKNTLEFKEIVFLGTLGSAGLLSLDDKIGNFNPGKAFDALLVDVGLEDCINIHGWEQDDLALVKKWVFMGDDRSIRKVFVNGVHVAGKLKPGNSWLHECRLRVTHLTERCISYFNTSTESKQTVPNFKDISINGKKSYQESLSDI</sequence>
<evidence type="ECO:0000259" key="5">
    <source>
        <dbReference type="Pfam" id="PF01979"/>
    </source>
</evidence>
<dbReference type="InterPro" id="IPR051607">
    <property type="entry name" value="Metallo-dep_hydrolases"/>
</dbReference>
<evidence type="ECO:0000256" key="1">
    <source>
        <dbReference type="ARBA" id="ARBA00001947"/>
    </source>
</evidence>
<keyword evidence="7" id="KW-1185">Reference proteome</keyword>
<keyword evidence="3" id="KW-0378">Hydrolase</keyword>
<evidence type="ECO:0000256" key="3">
    <source>
        <dbReference type="ARBA" id="ARBA00022801"/>
    </source>
</evidence>
<organism evidence="6 7">
    <name type="scientific">Phlyctema vagabunda</name>
    <dbReference type="NCBI Taxonomy" id="108571"/>
    <lineage>
        <taxon>Eukaryota</taxon>
        <taxon>Fungi</taxon>
        <taxon>Dikarya</taxon>
        <taxon>Ascomycota</taxon>
        <taxon>Pezizomycotina</taxon>
        <taxon>Leotiomycetes</taxon>
        <taxon>Helotiales</taxon>
        <taxon>Dermateaceae</taxon>
        <taxon>Phlyctema</taxon>
    </lineage>
</organism>
<dbReference type="Gene3D" id="2.30.40.10">
    <property type="entry name" value="Urease, subunit C, domain 1"/>
    <property type="match status" value="1"/>
</dbReference>
<proteinExistence type="predicted"/>
<evidence type="ECO:0000256" key="4">
    <source>
        <dbReference type="ARBA" id="ARBA00022833"/>
    </source>
</evidence>
<accession>A0ABR4P8R5</accession>
<protein>
    <submittedName>
        <fullName evidence="6">Guanine deaminase</fullName>
    </submittedName>
</protein>
<gene>
    <name evidence="6" type="ORF">PVAG01_08199</name>
</gene>
<dbReference type="PANTHER" id="PTHR11271">
    <property type="entry name" value="GUANINE DEAMINASE"/>
    <property type="match status" value="1"/>
</dbReference>
<dbReference type="Gene3D" id="3.20.20.140">
    <property type="entry name" value="Metal-dependent hydrolases"/>
    <property type="match status" value="1"/>
</dbReference>
<dbReference type="PANTHER" id="PTHR11271:SF6">
    <property type="entry name" value="GUANINE DEAMINASE"/>
    <property type="match status" value="1"/>
</dbReference>
<dbReference type="InterPro" id="IPR006680">
    <property type="entry name" value="Amidohydro-rel"/>
</dbReference>
<reference evidence="6 7" key="1">
    <citation type="submission" date="2024-06" db="EMBL/GenBank/DDBJ databases">
        <title>Complete genome of Phlyctema vagabunda strain 19-DSS-EL-015.</title>
        <authorList>
            <person name="Fiorenzani C."/>
        </authorList>
    </citation>
    <scope>NUCLEOTIDE SEQUENCE [LARGE SCALE GENOMIC DNA]</scope>
    <source>
        <strain evidence="6 7">19-DSS-EL-015</strain>
    </source>
</reference>
<feature type="domain" description="Amidohydrolase-related" evidence="5">
    <location>
        <begin position="70"/>
        <end position="444"/>
    </location>
</feature>
<dbReference type="SUPFAM" id="SSF51556">
    <property type="entry name" value="Metallo-dependent hydrolases"/>
    <property type="match status" value="1"/>
</dbReference>
<keyword evidence="2" id="KW-0479">Metal-binding</keyword>
<dbReference type="InterPro" id="IPR011059">
    <property type="entry name" value="Metal-dep_hydrolase_composite"/>
</dbReference>
<dbReference type="InterPro" id="IPR032466">
    <property type="entry name" value="Metal_Hydrolase"/>
</dbReference>
<dbReference type="EMBL" id="JBFCZG010000007">
    <property type="protein sequence ID" value="KAL3419701.1"/>
    <property type="molecule type" value="Genomic_DNA"/>
</dbReference>